<proteinExistence type="predicted"/>
<gene>
    <name evidence="1" type="ORF">AVDCRST_MAG77-156</name>
</gene>
<dbReference type="PANTHER" id="PTHR43649:SF12">
    <property type="entry name" value="DIACETYLCHITOBIOSE BINDING PROTEIN DASA"/>
    <property type="match status" value="1"/>
</dbReference>
<dbReference type="Pfam" id="PF13416">
    <property type="entry name" value="SBP_bac_8"/>
    <property type="match status" value="1"/>
</dbReference>
<dbReference type="SUPFAM" id="SSF53850">
    <property type="entry name" value="Periplasmic binding protein-like II"/>
    <property type="match status" value="1"/>
</dbReference>
<dbReference type="EMBL" id="CADCTC010000012">
    <property type="protein sequence ID" value="CAA9215072.1"/>
    <property type="molecule type" value="Genomic_DNA"/>
</dbReference>
<dbReference type="InterPro" id="IPR006059">
    <property type="entry name" value="SBP"/>
</dbReference>
<accession>A0A6J4H4W2</accession>
<protein>
    <submittedName>
        <fullName evidence="1">Uncharacterized protein</fullName>
    </submittedName>
</protein>
<evidence type="ECO:0000313" key="1">
    <source>
        <dbReference type="EMBL" id="CAA9215072.1"/>
    </source>
</evidence>
<dbReference type="PANTHER" id="PTHR43649">
    <property type="entry name" value="ARABINOSE-BINDING PROTEIN-RELATED"/>
    <property type="match status" value="1"/>
</dbReference>
<dbReference type="AlphaFoldDB" id="A0A6J4H4W2"/>
<organism evidence="1">
    <name type="scientific">uncultured Chloroflexota bacterium</name>
    <dbReference type="NCBI Taxonomy" id="166587"/>
    <lineage>
        <taxon>Bacteria</taxon>
        <taxon>Bacillati</taxon>
        <taxon>Chloroflexota</taxon>
        <taxon>environmental samples</taxon>
    </lineage>
</organism>
<dbReference type="InterPro" id="IPR050490">
    <property type="entry name" value="Bact_solute-bd_prot1"/>
</dbReference>
<reference evidence="1" key="1">
    <citation type="submission" date="2020-02" db="EMBL/GenBank/DDBJ databases">
        <authorList>
            <person name="Meier V. D."/>
        </authorList>
    </citation>
    <scope>NUCLEOTIDE SEQUENCE</scope>
    <source>
        <strain evidence="1">AVDCRST_MAG77</strain>
    </source>
</reference>
<sequence length="463" mass="50200">MSADWQQTGGTIATGLTRRAFGRRATLFAAGGAATTSVLGLAACGAGGAGSATSGETVAVPKVRPGTTVRLHVRTGNEADTLKERLPVLEAEQGVKTEIEAFGQNEYYEKIQVLLAGDSIGDVVWGSNSTGQGALWAFSNTFRYADDLIKAEKFDLSAYYPSAVEGVKFEGKAFGLPFKFHPGPMAIYYNVDAFTKEGQKAPDGNLTFDQVAELARKMTQPGIRWGFRTGDNNPGYQWAVNYARTWGTDIISADGKKSQLAQPQVIQGLQWVHDMMYRHRAAPTWPPKDASFEQGQVAMLQSTSSSKNLNVRVKDFTVMDVLMPKGPTGKRGSMGVTDFLSITRSSKNATEGWALVKHLCDKETGIRLGEGGASTGSGTSGARKDVFQSERLLANPLHKIWIEAAETAQPLLVPFNFLGEEHQKVLNEGLNPIFKGEVPLNQSTLAEIDRRLQVVLDKPRPGR</sequence>
<dbReference type="Gene3D" id="3.40.190.10">
    <property type="entry name" value="Periplasmic binding protein-like II"/>
    <property type="match status" value="1"/>
</dbReference>
<name>A0A6J4H4W2_9CHLR</name>